<dbReference type="PROSITE" id="PS51257">
    <property type="entry name" value="PROKAR_LIPOPROTEIN"/>
    <property type="match status" value="1"/>
</dbReference>
<keyword evidence="5" id="KW-0732">Signal</keyword>
<feature type="chain" id="PRO_5045778552" evidence="5">
    <location>
        <begin position="26"/>
        <end position="547"/>
    </location>
</feature>
<dbReference type="InterPro" id="IPR015882">
    <property type="entry name" value="HEX_bac_N"/>
</dbReference>
<dbReference type="CDD" id="cd06564">
    <property type="entry name" value="GH20_DspB_LnbB-like"/>
    <property type="match status" value="1"/>
</dbReference>
<evidence type="ECO:0000256" key="3">
    <source>
        <dbReference type="ARBA" id="ARBA00023295"/>
    </source>
</evidence>
<evidence type="ECO:0000259" key="6">
    <source>
        <dbReference type="Pfam" id="PF00728"/>
    </source>
</evidence>
<feature type="domain" description="Beta-hexosaminidase bacterial type N-terminal" evidence="7">
    <location>
        <begin position="74"/>
        <end position="196"/>
    </location>
</feature>
<sequence>MIWQSTRARAGRARLTASAAAAALAALTTVVSCSSGGADGGSPGGVRGEAQTPAAVAPSPTPSPTKTYPLSTAPRTIPSVRTHEAARGPGWRPGPGSAVVVAKGSEVLADEARLLSQELKTGVRNGGPVRAGDVELALGPAAPDPASAAPESYTLTTRDNRVRITGPDEAGVFYGTRTLKQAVRSGGAMPEGVVRDRPDRPQRGLNVDIARKHYTAGWIEARLREMADLKLNQLGLHFSDDQGFRIASDSHPEVVSAQHLSKEEVRRIIALAQSLHITVVPEIDSPGHLGAVMKAHPQLQLRNINGVPRQGAIDISNPESARIVDDLLREYSSLFPGRWFHIGADEYQALTVRDPESSYPQLARAAQQRFGPQARVQDLATGWLNDRAAVVRAQQKQPKAWNDGFFRGGVVSGDKNVEVEYWTGKELGSREPQEYLAEGRKVVNLNDEYLYYVLGEPNEFTYPTGRRIYEQWTPLVLRGTTAVPARYSSQILGGRLAIWSDLAGAQTQEQVAAGVRMPLRAVAQKLWTPGQPPLDWAGFTALSDRLG</sequence>
<keyword evidence="9" id="KW-1185">Reference proteome</keyword>
<dbReference type="SUPFAM" id="SSF55545">
    <property type="entry name" value="beta-N-acetylhexosaminidase-like domain"/>
    <property type="match status" value="1"/>
</dbReference>
<comment type="similarity">
    <text evidence="1">Belongs to the glycosyl hydrolase 20 family.</text>
</comment>
<dbReference type="Proteomes" id="UP000828924">
    <property type="component" value="Chromosome"/>
</dbReference>
<feature type="region of interest" description="Disordered" evidence="4">
    <location>
        <begin position="36"/>
        <end position="74"/>
    </location>
</feature>
<proteinExistence type="inferred from homology"/>
<reference evidence="8 9" key="1">
    <citation type="submission" date="2021-03" db="EMBL/GenBank/DDBJ databases">
        <title>Complete genome of Streptomyces formicae strain 1H-GS9 (DSM 100524).</title>
        <authorList>
            <person name="Atanasov K.E."/>
            <person name="Altabella T."/>
            <person name="Ferrer A."/>
        </authorList>
    </citation>
    <scope>NUCLEOTIDE SEQUENCE [LARGE SCALE GENOMIC DNA]</scope>
    <source>
        <strain evidence="8 9">1H-GS9</strain>
    </source>
</reference>
<dbReference type="Gene3D" id="3.30.379.10">
    <property type="entry name" value="Chitobiase/beta-hexosaminidase domain 2-like"/>
    <property type="match status" value="1"/>
</dbReference>
<feature type="compositionally biased region" description="Low complexity" evidence="4">
    <location>
        <begin position="52"/>
        <end position="72"/>
    </location>
</feature>
<keyword evidence="2" id="KW-0378">Hydrolase</keyword>
<evidence type="ECO:0000313" key="9">
    <source>
        <dbReference type="Proteomes" id="UP000828924"/>
    </source>
</evidence>
<dbReference type="Gene3D" id="3.20.20.80">
    <property type="entry name" value="Glycosidases"/>
    <property type="match status" value="1"/>
</dbReference>
<dbReference type="EMBL" id="CP071872">
    <property type="protein sequence ID" value="UNM10887.1"/>
    <property type="molecule type" value="Genomic_DNA"/>
</dbReference>
<dbReference type="PANTHER" id="PTHR43678">
    <property type="entry name" value="PUTATIVE (AFU_ORTHOLOGUE AFUA_2G00640)-RELATED"/>
    <property type="match status" value="1"/>
</dbReference>
<dbReference type="InterPro" id="IPR017853">
    <property type="entry name" value="GH"/>
</dbReference>
<organism evidence="8 9">
    <name type="scientific">Streptomyces formicae</name>
    <dbReference type="NCBI Taxonomy" id="1616117"/>
    <lineage>
        <taxon>Bacteria</taxon>
        <taxon>Bacillati</taxon>
        <taxon>Actinomycetota</taxon>
        <taxon>Actinomycetes</taxon>
        <taxon>Kitasatosporales</taxon>
        <taxon>Streptomycetaceae</taxon>
        <taxon>Streptomyces</taxon>
    </lineage>
</organism>
<name>A0ABY3WJD5_9ACTN</name>
<dbReference type="InterPro" id="IPR052764">
    <property type="entry name" value="GH20_Enzymes"/>
</dbReference>
<dbReference type="InterPro" id="IPR029018">
    <property type="entry name" value="Hex-like_dom2"/>
</dbReference>
<dbReference type="PRINTS" id="PR00738">
    <property type="entry name" value="GLHYDRLASE20"/>
</dbReference>
<evidence type="ECO:0000256" key="5">
    <source>
        <dbReference type="SAM" id="SignalP"/>
    </source>
</evidence>
<dbReference type="SUPFAM" id="SSF51445">
    <property type="entry name" value="(Trans)glycosidases"/>
    <property type="match status" value="1"/>
</dbReference>
<dbReference type="Pfam" id="PF02838">
    <property type="entry name" value="Glyco_hydro_20b"/>
    <property type="match status" value="1"/>
</dbReference>
<gene>
    <name evidence="8" type="ORF">J4032_04555</name>
</gene>
<protein>
    <submittedName>
        <fullName evidence="8">Family 20 glycosylhydrolase</fullName>
    </submittedName>
</protein>
<evidence type="ECO:0000259" key="7">
    <source>
        <dbReference type="Pfam" id="PF02838"/>
    </source>
</evidence>
<feature type="domain" description="Glycoside hydrolase family 20 catalytic" evidence="6">
    <location>
        <begin position="203"/>
        <end position="529"/>
    </location>
</feature>
<feature type="signal peptide" evidence="5">
    <location>
        <begin position="1"/>
        <end position="25"/>
    </location>
</feature>
<dbReference type="InterPro" id="IPR015883">
    <property type="entry name" value="Glyco_hydro_20_cat"/>
</dbReference>
<dbReference type="InterPro" id="IPR025705">
    <property type="entry name" value="Beta_hexosaminidase_sua/sub"/>
</dbReference>
<evidence type="ECO:0000256" key="2">
    <source>
        <dbReference type="ARBA" id="ARBA00022801"/>
    </source>
</evidence>
<dbReference type="Pfam" id="PF00728">
    <property type="entry name" value="Glyco_hydro_20"/>
    <property type="match status" value="1"/>
</dbReference>
<keyword evidence="3" id="KW-0326">Glycosidase</keyword>
<dbReference type="RefSeq" id="WP_242329423.1">
    <property type="nucleotide sequence ID" value="NZ_CP071872.1"/>
</dbReference>
<evidence type="ECO:0000313" key="8">
    <source>
        <dbReference type="EMBL" id="UNM10887.1"/>
    </source>
</evidence>
<evidence type="ECO:0000256" key="4">
    <source>
        <dbReference type="SAM" id="MobiDB-lite"/>
    </source>
</evidence>
<accession>A0ABY3WJD5</accession>
<feature type="compositionally biased region" description="Gly residues" evidence="4">
    <location>
        <begin position="37"/>
        <end position="47"/>
    </location>
</feature>
<evidence type="ECO:0000256" key="1">
    <source>
        <dbReference type="ARBA" id="ARBA00006285"/>
    </source>
</evidence>
<dbReference type="PANTHER" id="PTHR43678:SF1">
    <property type="entry name" value="BETA-N-ACETYLHEXOSAMINIDASE"/>
    <property type="match status" value="1"/>
</dbReference>